<proteinExistence type="predicted"/>
<evidence type="ECO:0000313" key="1">
    <source>
        <dbReference type="EMBL" id="OTP10817.1"/>
    </source>
</evidence>
<keyword evidence="2" id="KW-1185">Reference proteome</keyword>
<evidence type="ECO:0008006" key="3">
    <source>
        <dbReference type="Google" id="ProtNLM"/>
    </source>
</evidence>
<gene>
    <name evidence="1" type="ORF">A5844_000951</name>
</gene>
<dbReference type="EMBL" id="NGMO01000002">
    <property type="protein sequence ID" value="OTP10817.1"/>
    <property type="molecule type" value="Genomic_DNA"/>
</dbReference>
<reference evidence="1 2" key="1">
    <citation type="submission" date="2017-05" db="EMBL/GenBank/DDBJ databases">
        <title>The Genome Sequence of Enterococcus sp. 10A9_DIV0425.</title>
        <authorList>
            <consortium name="The Broad Institute Genomics Platform"/>
            <consortium name="The Broad Institute Genomic Center for Infectious Diseases"/>
            <person name="Earl A."/>
            <person name="Manson A."/>
            <person name="Schwartman J."/>
            <person name="Gilmore M."/>
            <person name="Abouelleil A."/>
            <person name="Cao P."/>
            <person name="Chapman S."/>
            <person name="Cusick C."/>
            <person name="Shea T."/>
            <person name="Young S."/>
            <person name="Neafsey D."/>
            <person name="Nusbaum C."/>
            <person name="Birren B."/>
        </authorList>
    </citation>
    <scope>NUCLEOTIDE SEQUENCE [LARGE SCALE GENOMIC DNA]</scope>
    <source>
        <strain evidence="1 2">10A9_DIV0425</strain>
    </source>
</reference>
<dbReference type="AlphaFoldDB" id="A0A242JZH5"/>
<dbReference type="RefSeq" id="WP_002387494.1">
    <property type="nucleotide sequence ID" value="NZ_NGMO01000002.1"/>
</dbReference>
<dbReference type="Proteomes" id="UP000194933">
    <property type="component" value="Unassembled WGS sequence"/>
</dbReference>
<comment type="caution">
    <text evidence="1">The sequence shown here is derived from an EMBL/GenBank/DDBJ whole genome shotgun (WGS) entry which is preliminary data.</text>
</comment>
<sequence>MITLTKKELTELGFGTSQSADIIRKAKAHMVKQGFSYYSSKRLGRVPVSSVEELLGINLSNLTKEEKNDA</sequence>
<protein>
    <recommendedName>
        <fullName evidence="3">DUF3173 domain-containing protein</fullName>
    </recommendedName>
</protein>
<evidence type="ECO:0000313" key="2">
    <source>
        <dbReference type="Proteomes" id="UP000194933"/>
    </source>
</evidence>
<dbReference type="InterPro" id="IPR021512">
    <property type="entry name" value="DUF3173"/>
</dbReference>
<accession>A0A242JZH5</accession>
<dbReference type="STRING" id="1987383.A5844_000951"/>
<organism evidence="1 2">
    <name type="scientific">Candidatus Enterococcus wittei</name>
    <dbReference type="NCBI Taxonomy" id="1987383"/>
    <lineage>
        <taxon>Bacteria</taxon>
        <taxon>Bacillati</taxon>
        <taxon>Bacillota</taxon>
        <taxon>Bacilli</taxon>
        <taxon>Lactobacillales</taxon>
        <taxon>Enterococcaceae</taxon>
        <taxon>Enterococcus</taxon>
    </lineage>
</organism>
<dbReference type="Pfam" id="PF11372">
    <property type="entry name" value="DUF3173"/>
    <property type="match status" value="1"/>
</dbReference>
<name>A0A242JZH5_9ENTE</name>